<gene>
    <name evidence="6 8" type="primary">smrB</name>
    <name evidence="8" type="ORF">DRW07_03040</name>
</gene>
<sequence length="175" mass="19604">MSEDDADVFRQHVMGVTPLEQDKHTFKANAKKSAQAKLRQKNAQGDRQAAASFAFSDVYQAHFDETGPLRYCRDDVPTYVLKQLRRGEYAPQWVLDCHGMTREQMKQELLAMLHAANKAHIACVNILHGIGGGVLKHALPNYLVQHPAVRAFHQAPLEYGGHGALLVLLEYSTEQ</sequence>
<protein>
    <recommendedName>
        <fullName evidence="6">Ribosome rescue factor SmrB</fullName>
        <ecNumber evidence="6">3.1.-.-</ecNumber>
    </recommendedName>
</protein>
<dbReference type="PANTHER" id="PTHR35562:SF1">
    <property type="entry name" value="UPF0115 PROTEIN YFCN"/>
    <property type="match status" value="1"/>
</dbReference>
<evidence type="ECO:0000256" key="6">
    <source>
        <dbReference type="HAMAP-Rule" id="MF_01042"/>
    </source>
</evidence>
<keyword evidence="2 6" id="KW-0699">rRNA-binding</keyword>
<dbReference type="Proteomes" id="UP000275281">
    <property type="component" value="Unassembled WGS sequence"/>
</dbReference>
<dbReference type="SUPFAM" id="SSF160443">
    <property type="entry name" value="SMR domain-like"/>
    <property type="match status" value="1"/>
</dbReference>
<dbReference type="GO" id="GO:0072344">
    <property type="term" value="P:rescue of stalled ribosome"/>
    <property type="evidence" value="ECO:0007669"/>
    <property type="project" value="UniProtKB-UniRule"/>
</dbReference>
<evidence type="ECO:0000256" key="5">
    <source>
        <dbReference type="ARBA" id="ARBA00022884"/>
    </source>
</evidence>
<evidence type="ECO:0000256" key="2">
    <source>
        <dbReference type="ARBA" id="ARBA00022730"/>
    </source>
</evidence>
<name>A0A3N5Y4E8_9ALTE</name>
<dbReference type="GO" id="GO:0004521">
    <property type="term" value="F:RNA endonuclease activity"/>
    <property type="evidence" value="ECO:0007669"/>
    <property type="project" value="UniProtKB-UniRule"/>
</dbReference>
<keyword evidence="3 6" id="KW-0255">Endonuclease</keyword>
<dbReference type="HAMAP" id="MF_01042">
    <property type="entry name" value="SmrB"/>
    <property type="match status" value="1"/>
</dbReference>
<dbReference type="InterPro" id="IPR036063">
    <property type="entry name" value="Smr_dom_sf"/>
</dbReference>
<comment type="caution">
    <text evidence="8">The sequence shown here is derived from an EMBL/GenBank/DDBJ whole genome shotgun (WGS) entry which is preliminary data.</text>
</comment>
<dbReference type="NCBIfam" id="NF003432">
    <property type="entry name" value="PRK04946.1"/>
    <property type="match status" value="1"/>
</dbReference>
<comment type="function">
    <text evidence="6">Acts as a ribosome collision sensor. Detects stalled/collided disomes (pairs of ribosomes where the leading ribosome is stalled and a second ribosome has collided with it) and endonucleolytically cleaves mRNA at the 5' boundary of the stalled ribosome. Stalled/collided disomes form a new interface (primarily via the 30S subunits) that binds SmrB. Cleaved mRNA becomes available for tmRNA ligation, leading to ribosomal subunit dissociation and rescue of stalled ribosomes.</text>
</comment>
<dbReference type="AlphaFoldDB" id="A0A3N5Y4E8"/>
<reference evidence="8 9" key="1">
    <citation type="submission" date="2018-11" db="EMBL/GenBank/DDBJ databases">
        <authorList>
            <person name="Ye M.-Q."/>
            <person name="Du Z.-J."/>
        </authorList>
    </citation>
    <scope>NUCLEOTIDE SEQUENCE [LARGE SCALE GENOMIC DNA]</scope>
    <source>
        <strain evidence="8 9">U0105</strain>
    </source>
</reference>
<keyword evidence="5 6" id="KW-0694">RNA-binding</keyword>
<dbReference type="GO" id="GO:0016787">
    <property type="term" value="F:hydrolase activity"/>
    <property type="evidence" value="ECO:0007669"/>
    <property type="project" value="UniProtKB-KW"/>
</dbReference>
<evidence type="ECO:0000259" key="7">
    <source>
        <dbReference type="PROSITE" id="PS50828"/>
    </source>
</evidence>
<dbReference type="RefSeq" id="WP_124026401.1">
    <property type="nucleotide sequence ID" value="NZ_JBHRSN010000005.1"/>
</dbReference>
<comment type="subunit">
    <text evidence="6">Associates with collided ribosomes, but not with correctly translating polysomes.</text>
</comment>
<evidence type="ECO:0000256" key="3">
    <source>
        <dbReference type="ARBA" id="ARBA00022759"/>
    </source>
</evidence>
<dbReference type="Gene3D" id="3.30.1370.110">
    <property type="match status" value="1"/>
</dbReference>
<proteinExistence type="inferred from homology"/>
<keyword evidence="4 6" id="KW-0378">Hydrolase</keyword>
<dbReference type="EMBL" id="RPOK01000001">
    <property type="protein sequence ID" value="RPJ68400.1"/>
    <property type="molecule type" value="Genomic_DNA"/>
</dbReference>
<evidence type="ECO:0000256" key="1">
    <source>
        <dbReference type="ARBA" id="ARBA00022722"/>
    </source>
</evidence>
<evidence type="ECO:0000256" key="4">
    <source>
        <dbReference type="ARBA" id="ARBA00022801"/>
    </source>
</evidence>
<evidence type="ECO:0000313" key="8">
    <source>
        <dbReference type="EMBL" id="RPJ68400.1"/>
    </source>
</evidence>
<organism evidence="8 9">
    <name type="scientific">Alteromonas sediminis</name>
    <dbReference type="NCBI Taxonomy" id="2259342"/>
    <lineage>
        <taxon>Bacteria</taxon>
        <taxon>Pseudomonadati</taxon>
        <taxon>Pseudomonadota</taxon>
        <taxon>Gammaproteobacteria</taxon>
        <taxon>Alteromonadales</taxon>
        <taxon>Alteromonadaceae</taxon>
        <taxon>Alteromonas/Salinimonas group</taxon>
        <taxon>Alteromonas</taxon>
    </lineage>
</organism>
<feature type="domain" description="Smr" evidence="7">
    <location>
        <begin position="95"/>
        <end position="170"/>
    </location>
</feature>
<dbReference type="SMART" id="SM00463">
    <property type="entry name" value="SMR"/>
    <property type="match status" value="1"/>
</dbReference>
<dbReference type="Pfam" id="PF01713">
    <property type="entry name" value="Smr"/>
    <property type="match status" value="1"/>
</dbReference>
<dbReference type="InterPro" id="IPR022990">
    <property type="entry name" value="SmrB-like"/>
</dbReference>
<dbReference type="PROSITE" id="PS50828">
    <property type="entry name" value="SMR"/>
    <property type="match status" value="1"/>
</dbReference>
<keyword evidence="9" id="KW-1185">Reference proteome</keyword>
<dbReference type="GO" id="GO:0019843">
    <property type="term" value="F:rRNA binding"/>
    <property type="evidence" value="ECO:0007669"/>
    <property type="project" value="UniProtKB-UniRule"/>
</dbReference>
<comment type="similarity">
    <text evidence="6">Belongs to the SmrB family.</text>
</comment>
<dbReference type="EC" id="3.1.-.-" evidence="6"/>
<evidence type="ECO:0000313" key="9">
    <source>
        <dbReference type="Proteomes" id="UP000275281"/>
    </source>
</evidence>
<accession>A0A3N5Y4E8</accession>
<keyword evidence="1 6" id="KW-0540">Nuclease</keyword>
<dbReference type="OrthoDB" id="5795446at2"/>
<dbReference type="InterPro" id="IPR002625">
    <property type="entry name" value="Smr_dom"/>
</dbReference>
<dbReference type="PANTHER" id="PTHR35562">
    <property type="entry name" value="DNA ENDONUCLEASE SMRA-RELATED"/>
    <property type="match status" value="1"/>
</dbReference>